<feature type="domain" description="C2" evidence="13">
    <location>
        <begin position="1101"/>
        <end position="1234"/>
    </location>
</feature>
<gene>
    <name evidence="14" type="ORF">Pcinc_015845</name>
</gene>
<evidence type="ECO:0000256" key="11">
    <source>
        <dbReference type="SAM" id="Phobius"/>
    </source>
</evidence>
<keyword evidence="9 11" id="KW-1133">Transmembrane helix</keyword>
<dbReference type="PANTHER" id="PTHR12546:SF33">
    <property type="entry name" value="SPERM VESICLE FUSION PROTEIN FER-1"/>
    <property type="match status" value="1"/>
</dbReference>
<keyword evidence="3" id="KW-0597">Phosphoprotein</keyword>
<dbReference type="InterPro" id="IPR032362">
    <property type="entry name" value="Ferlin_C"/>
</dbReference>
<dbReference type="GO" id="GO:0007009">
    <property type="term" value="P:plasma membrane organization"/>
    <property type="evidence" value="ECO:0007669"/>
    <property type="project" value="TreeGrafter"/>
</dbReference>
<dbReference type="CDD" id="cd08373">
    <property type="entry name" value="C2A_Ferlin"/>
    <property type="match status" value="1"/>
</dbReference>
<organism evidence="14 15">
    <name type="scientific">Petrolisthes cinctipes</name>
    <name type="common">Flat porcelain crab</name>
    <dbReference type="NCBI Taxonomy" id="88211"/>
    <lineage>
        <taxon>Eukaryota</taxon>
        <taxon>Metazoa</taxon>
        <taxon>Ecdysozoa</taxon>
        <taxon>Arthropoda</taxon>
        <taxon>Crustacea</taxon>
        <taxon>Multicrustacea</taxon>
        <taxon>Malacostraca</taxon>
        <taxon>Eumalacostraca</taxon>
        <taxon>Eucarida</taxon>
        <taxon>Decapoda</taxon>
        <taxon>Pleocyemata</taxon>
        <taxon>Anomura</taxon>
        <taxon>Galatheoidea</taxon>
        <taxon>Porcellanidae</taxon>
        <taxon>Petrolisthes</taxon>
    </lineage>
</organism>
<dbReference type="SMART" id="SM01201">
    <property type="entry name" value="FerB"/>
    <property type="match status" value="1"/>
</dbReference>
<evidence type="ECO:0000256" key="1">
    <source>
        <dbReference type="ARBA" id="ARBA00004401"/>
    </source>
</evidence>
<dbReference type="CDD" id="cd04018">
    <property type="entry name" value="C2C_Ferlin"/>
    <property type="match status" value="1"/>
</dbReference>
<dbReference type="SMART" id="SM00239">
    <property type="entry name" value="C2"/>
    <property type="match status" value="7"/>
</dbReference>
<dbReference type="SMART" id="SM00693">
    <property type="entry name" value="DysFN"/>
    <property type="match status" value="2"/>
</dbReference>
<keyword evidence="4 11" id="KW-0812">Transmembrane</keyword>
<feature type="domain" description="C2" evidence="13">
    <location>
        <begin position="1752"/>
        <end position="1902"/>
    </location>
</feature>
<dbReference type="SMART" id="SM01202">
    <property type="entry name" value="FerI"/>
    <property type="match status" value="1"/>
</dbReference>
<feature type="domain" description="C2" evidence="13">
    <location>
        <begin position="1"/>
        <end position="133"/>
    </location>
</feature>
<keyword evidence="12" id="KW-0732">Signal</keyword>
<dbReference type="CDD" id="cd04037">
    <property type="entry name" value="C2E_Ferlin"/>
    <property type="match status" value="1"/>
</dbReference>
<dbReference type="InterPro" id="IPR012561">
    <property type="entry name" value="Ferlin_B-domain"/>
</dbReference>
<dbReference type="Gene3D" id="2.60.40.150">
    <property type="entry name" value="C2 domain"/>
    <property type="match status" value="6"/>
</dbReference>
<dbReference type="InterPro" id="IPR037726">
    <property type="entry name" value="C2A_Ferlin"/>
</dbReference>
<dbReference type="InterPro" id="IPR006614">
    <property type="entry name" value="Peroxin/Ferlin"/>
</dbReference>
<sequence>MASFTPRSLFTAFVNTVVVVSCLSVFLSHHVAGNSSSERCHLQNLETLGTSDPYVTVIFQGDKKKTEVKKGTLEPEWNEKLQWDLSSKGPRPDECIDITVKDYERLGRNKLLGKATIALRNVVHAAPGTPLDYELGLLDASDSPTVGTLKLVVSYKPPGGSGAKGRPAGVLGGAVAVGATSAGRSANLTSTDMGADAIPDVGVDGVGGAGGVMPHLPPQQRNRDRLSNAKTKFQVRVRVVEGRQLMGANMNPVCRVSLDGNARQTRVHKGTNTPWFDQIFFFQVDKIPGELMEDFLEFKVCNSCGIRASTTIGAFKFEVGMVYDQAEHSVLNRWLVLANPDEPTPTVQGYLKVSVAVLGPGDLCPDMAARQSDQDDVEANLLWSAGVHLQPATFVLSVYCAQNLPRMDAGTMQTLKEILGVGKASKELVDPYLVASYAGKEVQTKILYTNENPEFRQNLHMGFLFPSMCNVIKITLMDWDRVGDDDTIGTATIPVSAISAPGEEGFLPTFGPAWVNVYGARREWELLESDGEGSMNEGREAGCAYRGRVLLALHTQVGSYPPAPTTSIDNNDFNKIRRFRGTRKFVVMCQLSGAGLLGAAGKPLEVEVSVGNFGNKLENTMLPSPSSTHPANPVFDGCKYYFLPWSGVEPFVTIHCDFEDVTHRLHAVNHITSIITSTQQNLERLESLLRGNKEGGSKEVQEALLEACRRLTAACSELLPEVDPVRHTETSLDIHLKAHRQRELAALGKAAMSWHQNEPSQVVTELQAALNKLDNLAQEPQSGMPDVFLWLMSGTRRLAYIRIPAHSVLSGHTPSSHGALAGRFNTYALINPDDESGCVLGGVVRASVWLGREEEARTWWDARPHLQLTVYAETYENQVMSVPGSGKWTDGGLLMTRPKFSDADGRLSLPREAFPAPDSWAFQGDWFIDPDPSVRFEADAGRQLFTEEVFELNVRLPGGTWIPAPTPWTDVRGDPATERDKVELPRGWQWRDSWTYDLQRAVDGEGWEYTVESGLVGWSPQEKIYHVKRRRRWVRERHLVEKVEKKELVQVDGWEYAPLFRLQFHALERKIDMVRRRRWRRRLVPTQPGLPPTPRLSIKAGKGDDEITQLTCPRMYVVSAERYKYQLRAHIYQARDLPAGDKTGLSDPYAVVSFCNGTQQTEKQSKTLCPTWDQTLIFDDVELTGPLSDTAVQAPKIVIEVFDWDARGAPEFLGRVFCSPSMIDPGQGYQPLPLQWYPLSVASNQQGELLASFELLLKGGEELPILPPTRGDLYMVPFGVRPLLQRTRVEVLCWGVRNMTTFELQSVTRPSIEFECGGERITSPVMANLRLNPNFDKPHLVFDVELPKEELFMPPLTLRVVDHRAFGSKPVVATAVVTDLHKYTIEPKTARESIGMTTLPRFDAKFSRDKDLPHRPHLNQTQASREPGTVDSDIDWWAKFYVSCGQLERSGSYQSKGYEKLEVMKGCLEDEARFSGFRDLVDTVTLYRGRGDQAQEAGEFKGTFRVYPLLPDGAEDIQPPLILAGFPSSDPQEVVARVYVVLGEDLAPKDAGGASDPYVVIKLGKTSKSSKDDYRQNTLNPIFGHVFEVQGTLPLHKDLEVQVWDYDRFSSDDMIGETSIDLENRFLTRHRATIGLPRLYHVSGSNMWRDAELPTEILNKTAKQRNLDGPVWSSQPLSLSLGGTTYALTDFESVNSSLPPTVGEARERLALHVLHRALALVPEHVETRPLTHPANPGIPQGRLKMWVDLFPVGPELPPPVDITPRQAHKYFLRVVVYNVFDAPLQETSVVSREKMSDVYVKGWLQGTNFVQKTDIHYRCMDGDANFNWRLLFPVEVIEAEQVMLVEYKEHPWSLTSTQLRRPPHLTLQLWDNDLISRDDYLSETTLDLCRLPKPAKNRDDVGPSQVPQMMAETDANSVAVTFLDDDTQSVNLFEAKRVYGYFPFIRVEEGITQIAGKIEMELEVVSEEEAKLRPAGQGRDDPNMNPKLPEPDRPATSFLWITSPWKSFKHILWRRYKWYCITLVILFLLFLFLFLFFYSLPSATVDYMLGIY</sequence>
<dbReference type="GO" id="GO:0046872">
    <property type="term" value="F:metal ion binding"/>
    <property type="evidence" value="ECO:0007669"/>
    <property type="project" value="UniProtKB-KW"/>
</dbReference>
<dbReference type="CDD" id="cd04017">
    <property type="entry name" value="C2D_Ferlin"/>
    <property type="match status" value="1"/>
</dbReference>
<evidence type="ECO:0000256" key="10">
    <source>
        <dbReference type="ARBA" id="ARBA00023136"/>
    </source>
</evidence>
<dbReference type="Pfam" id="PF08150">
    <property type="entry name" value="FerB"/>
    <property type="match status" value="1"/>
</dbReference>
<evidence type="ECO:0000256" key="8">
    <source>
        <dbReference type="ARBA" id="ARBA00022968"/>
    </source>
</evidence>
<evidence type="ECO:0000313" key="15">
    <source>
        <dbReference type="Proteomes" id="UP001286313"/>
    </source>
</evidence>
<dbReference type="InterPro" id="IPR035892">
    <property type="entry name" value="C2_domain_sf"/>
</dbReference>
<dbReference type="InterPro" id="IPR037724">
    <property type="entry name" value="C2E_Ferlin"/>
</dbReference>
<keyword evidence="5" id="KW-0479">Metal-binding</keyword>
<dbReference type="Proteomes" id="UP001286313">
    <property type="component" value="Unassembled WGS sequence"/>
</dbReference>
<comment type="caution">
    <text evidence="14">The sequence shown here is derived from an EMBL/GenBank/DDBJ whole genome shotgun (WGS) entry which is preliminary data.</text>
</comment>
<dbReference type="Pfam" id="PF08151">
    <property type="entry name" value="FerI"/>
    <property type="match status" value="1"/>
</dbReference>
<dbReference type="InterPro" id="IPR037725">
    <property type="entry name" value="C2F_Ferlin"/>
</dbReference>
<feature type="domain" description="C2" evidence="13">
    <location>
        <begin position="1269"/>
        <end position="1393"/>
    </location>
</feature>
<feature type="transmembrane region" description="Helical" evidence="11">
    <location>
        <begin position="2016"/>
        <end position="2038"/>
    </location>
</feature>
<dbReference type="Pfam" id="PF22901">
    <property type="entry name" value="dsrm_Ferlin"/>
    <property type="match status" value="1"/>
</dbReference>
<dbReference type="InterPro" id="IPR000008">
    <property type="entry name" value="C2_dom"/>
</dbReference>
<dbReference type="Pfam" id="PF16165">
    <property type="entry name" value="Ferlin_C"/>
    <property type="match status" value="1"/>
</dbReference>
<dbReference type="Pfam" id="PF00168">
    <property type="entry name" value="C2"/>
    <property type="match status" value="6"/>
</dbReference>
<dbReference type="EMBL" id="JAWQEG010001427">
    <property type="protein sequence ID" value="KAK3879594.1"/>
    <property type="molecule type" value="Genomic_DNA"/>
</dbReference>
<evidence type="ECO:0000256" key="4">
    <source>
        <dbReference type="ARBA" id="ARBA00022692"/>
    </source>
</evidence>
<feature type="domain" description="C2" evidence="13">
    <location>
        <begin position="373"/>
        <end position="509"/>
    </location>
</feature>
<keyword evidence="8" id="KW-0735">Signal-anchor</keyword>
<evidence type="ECO:0000313" key="14">
    <source>
        <dbReference type="EMBL" id="KAK3879594.1"/>
    </source>
</evidence>
<dbReference type="CDD" id="cd04011">
    <property type="entry name" value="C2B_Ferlin"/>
    <property type="match status" value="1"/>
</dbReference>
<dbReference type="InterPro" id="IPR037722">
    <property type="entry name" value="C2C_Ferlin"/>
</dbReference>
<dbReference type="PANTHER" id="PTHR12546">
    <property type="entry name" value="FER-1-LIKE"/>
    <property type="match status" value="1"/>
</dbReference>
<dbReference type="InterPro" id="IPR037720">
    <property type="entry name" value="C2B_Ferlin"/>
</dbReference>
<name>A0AAE1KPB6_PETCI</name>
<dbReference type="PROSITE" id="PS51257">
    <property type="entry name" value="PROKAR_LIPOPROTEIN"/>
    <property type="match status" value="1"/>
</dbReference>
<evidence type="ECO:0000256" key="9">
    <source>
        <dbReference type="ARBA" id="ARBA00022989"/>
    </source>
</evidence>
<protein>
    <recommendedName>
        <fullName evidence="13">C2 domain-containing protein</fullName>
    </recommendedName>
</protein>
<keyword evidence="6" id="KW-0677">Repeat</keyword>
<feature type="signal peptide" evidence="12">
    <location>
        <begin position="1"/>
        <end position="33"/>
    </location>
</feature>
<comment type="subcellular location">
    <subcellularLocation>
        <location evidence="1">Cell membrane</location>
        <topology evidence="1">Single-pass type II membrane protein</topology>
    </subcellularLocation>
    <subcellularLocation>
        <location evidence="2">Cytoplasmic vesicle membrane</location>
        <topology evidence="2">Single-pass type II membrane protein</topology>
    </subcellularLocation>
</comment>
<dbReference type="GO" id="GO:0005886">
    <property type="term" value="C:plasma membrane"/>
    <property type="evidence" value="ECO:0007669"/>
    <property type="project" value="UniProtKB-SubCell"/>
</dbReference>
<evidence type="ECO:0000256" key="6">
    <source>
        <dbReference type="ARBA" id="ARBA00022737"/>
    </source>
</evidence>
<feature type="domain" description="C2" evidence="13">
    <location>
        <begin position="214"/>
        <end position="335"/>
    </location>
</feature>
<keyword evidence="10 11" id="KW-0472">Membrane</keyword>
<dbReference type="SMART" id="SM00694">
    <property type="entry name" value="DysFC"/>
    <property type="match status" value="2"/>
</dbReference>
<dbReference type="InterPro" id="IPR037721">
    <property type="entry name" value="Ferlin"/>
</dbReference>
<dbReference type="InterPro" id="IPR037723">
    <property type="entry name" value="C2D_Ferlin"/>
</dbReference>
<evidence type="ECO:0000256" key="3">
    <source>
        <dbReference type="ARBA" id="ARBA00022553"/>
    </source>
</evidence>
<evidence type="ECO:0000256" key="5">
    <source>
        <dbReference type="ARBA" id="ARBA00022723"/>
    </source>
</evidence>
<proteinExistence type="predicted"/>
<dbReference type="GO" id="GO:0030659">
    <property type="term" value="C:cytoplasmic vesicle membrane"/>
    <property type="evidence" value="ECO:0007669"/>
    <property type="project" value="UniProtKB-SubCell"/>
</dbReference>
<dbReference type="InterPro" id="IPR055072">
    <property type="entry name" value="Ferlin_DSRM"/>
</dbReference>
<dbReference type="PRINTS" id="PR00360">
    <property type="entry name" value="C2DOMAIN"/>
</dbReference>
<evidence type="ECO:0000256" key="7">
    <source>
        <dbReference type="ARBA" id="ARBA00022837"/>
    </source>
</evidence>
<evidence type="ECO:0000259" key="13">
    <source>
        <dbReference type="PROSITE" id="PS50004"/>
    </source>
</evidence>
<dbReference type="SUPFAM" id="SSF49562">
    <property type="entry name" value="C2 domain (Calcium/lipid-binding domain, CaLB)"/>
    <property type="match status" value="7"/>
</dbReference>
<dbReference type="CDD" id="cd08374">
    <property type="entry name" value="C2F_Ferlin"/>
    <property type="match status" value="1"/>
</dbReference>
<evidence type="ECO:0000256" key="12">
    <source>
        <dbReference type="SAM" id="SignalP"/>
    </source>
</evidence>
<feature type="chain" id="PRO_5042250403" description="C2 domain-containing protein" evidence="12">
    <location>
        <begin position="34"/>
        <end position="2052"/>
    </location>
</feature>
<evidence type="ECO:0000256" key="2">
    <source>
        <dbReference type="ARBA" id="ARBA00004483"/>
    </source>
</evidence>
<keyword evidence="15" id="KW-1185">Reference proteome</keyword>
<feature type="domain" description="C2" evidence="13">
    <location>
        <begin position="1517"/>
        <end position="1635"/>
    </location>
</feature>
<dbReference type="PROSITE" id="PS50004">
    <property type="entry name" value="C2"/>
    <property type="match status" value="7"/>
</dbReference>
<dbReference type="InterPro" id="IPR012968">
    <property type="entry name" value="FerIin_dom"/>
</dbReference>
<accession>A0AAE1KPB6</accession>
<keyword evidence="7" id="KW-0106">Calcium</keyword>
<reference evidence="14" key="1">
    <citation type="submission" date="2023-10" db="EMBL/GenBank/DDBJ databases">
        <title>Genome assemblies of two species of porcelain crab, Petrolisthes cinctipes and Petrolisthes manimaculis (Anomura: Porcellanidae).</title>
        <authorList>
            <person name="Angst P."/>
        </authorList>
    </citation>
    <scope>NUCLEOTIDE SEQUENCE</scope>
    <source>
        <strain evidence="14">PB745_01</strain>
        <tissue evidence="14">Gill</tissue>
    </source>
</reference>